<gene>
    <name evidence="7" type="ORF">GCM10009754_15370</name>
</gene>
<dbReference type="InterPro" id="IPR002293">
    <property type="entry name" value="AA/rel_permease1"/>
</dbReference>
<evidence type="ECO:0000256" key="6">
    <source>
        <dbReference type="SAM" id="Phobius"/>
    </source>
</evidence>
<reference evidence="7 8" key="1">
    <citation type="journal article" date="2019" name="Int. J. Syst. Evol. Microbiol.">
        <title>The Global Catalogue of Microorganisms (GCM) 10K type strain sequencing project: providing services to taxonomists for standard genome sequencing and annotation.</title>
        <authorList>
            <consortium name="The Broad Institute Genomics Platform"/>
            <consortium name="The Broad Institute Genome Sequencing Center for Infectious Disease"/>
            <person name="Wu L."/>
            <person name="Ma J."/>
        </authorList>
    </citation>
    <scope>NUCLEOTIDE SEQUENCE [LARGE SCALE GENOMIC DNA]</scope>
    <source>
        <strain evidence="7 8">JCM 14545</strain>
    </source>
</reference>
<comment type="subcellular location">
    <subcellularLocation>
        <location evidence="1">Cell membrane</location>
        <topology evidence="1">Multi-pass membrane protein</topology>
    </subcellularLocation>
</comment>
<evidence type="ECO:0000256" key="4">
    <source>
        <dbReference type="ARBA" id="ARBA00022989"/>
    </source>
</evidence>
<dbReference type="Pfam" id="PF13520">
    <property type="entry name" value="AA_permease_2"/>
    <property type="match status" value="1"/>
</dbReference>
<evidence type="ECO:0000313" key="8">
    <source>
        <dbReference type="Proteomes" id="UP001501116"/>
    </source>
</evidence>
<feature type="transmembrane region" description="Helical" evidence="6">
    <location>
        <begin position="205"/>
        <end position="229"/>
    </location>
</feature>
<evidence type="ECO:0000256" key="3">
    <source>
        <dbReference type="ARBA" id="ARBA00022692"/>
    </source>
</evidence>
<name>A0ABN2QB10_9PSEU</name>
<feature type="transmembrane region" description="Helical" evidence="6">
    <location>
        <begin position="28"/>
        <end position="53"/>
    </location>
</feature>
<dbReference type="Proteomes" id="UP001501116">
    <property type="component" value="Unassembled WGS sequence"/>
</dbReference>
<dbReference type="PANTHER" id="PTHR42770">
    <property type="entry name" value="AMINO ACID TRANSPORTER-RELATED"/>
    <property type="match status" value="1"/>
</dbReference>
<sequence length="473" mass="48844">MVDRKPAQPTPLPGADDGHPRLNRGLKLVGTLFITLSAITPASSVFIVAPGVITQAGTGAFLAFVIAAVVGVFMAFVYAELGSAYPLSGGEYAIVARTSGRLPGFVVLGLFLVSQLLIIAVIALGVGTYLSVLLPGLHAPTVAAVTVVVATVLAVFDIKLNAWVTGIFLAIELIALAVVSALGLVNPQRSLADLVVHPVTAGAGGTVAAASFGVVAGASAVALFAYNGYGAAVYLGEETHDAHRSVAKTVLWALGITVLAELVPVTAVLLGSPSLPDLFGASNMMEHFITDRAGSTVNDIVSLAVAVAIFNAVLAIILVTARMIFSTGRDTTWPAPISKAVSAIHPRFGSPWIATLVTGAIGTAFCFADEQVLLVVTSTTLIAIYAVLCVSVLLGRRNGSTAHAAYRMPLFPVAPLLAIAAIAYVAYQNFTDPEVGRPSLAITAGIAVLFAAYYLFVLRRRGSWELRGAADES</sequence>
<comment type="caution">
    <text evidence="7">The sequence shown here is derived from an EMBL/GenBank/DDBJ whole genome shotgun (WGS) entry which is preliminary data.</text>
</comment>
<organism evidence="7 8">
    <name type="scientific">Amycolatopsis minnesotensis</name>
    <dbReference type="NCBI Taxonomy" id="337894"/>
    <lineage>
        <taxon>Bacteria</taxon>
        <taxon>Bacillati</taxon>
        <taxon>Actinomycetota</taxon>
        <taxon>Actinomycetes</taxon>
        <taxon>Pseudonocardiales</taxon>
        <taxon>Pseudonocardiaceae</taxon>
        <taxon>Amycolatopsis</taxon>
    </lineage>
</organism>
<protein>
    <submittedName>
        <fullName evidence="7">APC family permease</fullName>
    </submittedName>
</protein>
<dbReference type="InterPro" id="IPR050367">
    <property type="entry name" value="APC_superfamily"/>
</dbReference>
<dbReference type="Gene3D" id="1.20.1740.10">
    <property type="entry name" value="Amino acid/polyamine transporter I"/>
    <property type="match status" value="1"/>
</dbReference>
<keyword evidence="2" id="KW-1003">Cell membrane</keyword>
<keyword evidence="4 6" id="KW-1133">Transmembrane helix</keyword>
<feature type="transmembrane region" description="Helical" evidence="6">
    <location>
        <begin position="300"/>
        <end position="325"/>
    </location>
</feature>
<proteinExistence type="predicted"/>
<accession>A0ABN2QB10</accession>
<evidence type="ECO:0000256" key="2">
    <source>
        <dbReference type="ARBA" id="ARBA00022475"/>
    </source>
</evidence>
<feature type="transmembrane region" description="Helical" evidence="6">
    <location>
        <begin position="371"/>
        <end position="394"/>
    </location>
</feature>
<feature type="transmembrane region" description="Helical" evidence="6">
    <location>
        <begin position="102"/>
        <end position="125"/>
    </location>
</feature>
<evidence type="ECO:0000313" key="7">
    <source>
        <dbReference type="EMBL" id="GAA1948036.1"/>
    </source>
</evidence>
<feature type="transmembrane region" description="Helical" evidence="6">
    <location>
        <begin position="137"/>
        <end position="156"/>
    </location>
</feature>
<dbReference type="RefSeq" id="WP_344415006.1">
    <property type="nucleotide sequence ID" value="NZ_BAAANN010000005.1"/>
</dbReference>
<dbReference type="PIRSF" id="PIRSF006060">
    <property type="entry name" value="AA_transporter"/>
    <property type="match status" value="1"/>
</dbReference>
<keyword evidence="8" id="KW-1185">Reference proteome</keyword>
<evidence type="ECO:0000256" key="1">
    <source>
        <dbReference type="ARBA" id="ARBA00004651"/>
    </source>
</evidence>
<dbReference type="PANTHER" id="PTHR42770:SF7">
    <property type="entry name" value="MEMBRANE PROTEIN"/>
    <property type="match status" value="1"/>
</dbReference>
<feature type="transmembrane region" description="Helical" evidence="6">
    <location>
        <begin position="439"/>
        <end position="457"/>
    </location>
</feature>
<feature type="transmembrane region" description="Helical" evidence="6">
    <location>
        <begin position="250"/>
        <end position="270"/>
    </location>
</feature>
<feature type="transmembrane region" description="Helical" evidence="6">
    <location>
        <begin position="59"/>
        <end position="81"/>
    </location>
</feature>
<feature type="transmembrane region" description="Helical" evidence="6">
    <location>
        <begin position="346"/>
        <end position="365"/>
    </location>
</feature>
<keyword evidence="3 6" id="KW-0812">Transmembrane</keyword>
<feature type="transmembrane region" description="Helical" evidence="6">
    <location>
        <begin position="406"/>
        <end position="427"/>
    </location>
</feature>
<evidence type="ECO:0000256" key="5">
    <source>
        <dbReference type="ARBA" id="ARBA00023136"/>
    </source>
</evidence>
<keyword evidence="5 6" id="KW-0472">Membrane</keyword>
<feature type="transmembrane region" description="Helical" evidence="6">
    <location>
        <begin position="163"/>
        <end position="185"/>
    </location>
</feature>
<dbReference type="EMBL" id="BAAANN010000005">
    <property type="protein sequence ID" value="GAA1948036.1"/>
    <property type="molecule type" value="Genomic_DNA"/>
</dbReference>